<dbReference type="PROSITE" id="PS51669">
    <property type="entry name" value="4FE4S_MOW_BIS_MGD"/>
    <property type="match status" value="1"/>
</dbReference>
<evidence type="ECO:0000256" key="8">
    <source>
        <dbReference type="ARBA" id="ARBA00023014"/>
    </source>
</evidence>
<proteinExistence type="inferred from homology"/>
<dbReference type="GO" id="GO:0051539">
    <property type="term" value="F:4 iron, 4 sulfur cluster binding"/>
    <property type="evidence" value="ECO:0007669"/>
    <property type="project" value="UniProtKB-KW"/>
</dbReference>
<dbReference type="CDD" id="cd02778">
    <property type="entry name" value="MopB_CT_Thiosulfate-R-like"/>
    <property type="match status" value="1"/>
</dbReference>
<keyword evidence="4" id="KW-0479">Metal-binding</keyword>
<dbReference type="AlphaFoldDB" id="A0A8D5FYY0"/>
<dbReference type="PROSITE" id="PS00551">
    <property type="entry name" value="MOLYBDOPTERIN_PROK_1"/>
    <property type="match status" value="1"/>
</dbReference>
<feature type="domain" description="4Fe-4S Mo/W bis-MGD-type" evidence="9">
    <location>
        <begin position="3"/>
        <end position="57"/>
    </location>
</feature>
<keyword evidence="11" id="KW-1185">Reference proteome</keyword>
<dbReference type="SMART" id="SM00926">
    <property type="entry name" value="Molybdop_Fe4S4"/>
    <property type="match status" value="1"/>
</dbReference>
<evidence type="ECO:0000256" key="4">
    <source>
        <dbReference type="ARBA" id="ARBA00022723"/>
    </source>
</evidence>
<dbReference type="KEGG" id="dbk:DGMP_32000"/>
<dbReference type="Proteomes" id="UP000826725">
    <property type="component" value="Chromosome"/>
</dbReference>
<evidence type="ECO:0000313" key="10">
    <source>
        <dbReference type="EMBL" id="BCL62507.1"/>
    </source>
</evidence>
<dbReference type="InterPro" id="IPR006656">
    <property type="entry name" value="Mopterin_OxRdtase"/>
</dbReference>
<dbReference type="Pfam" id="PF04879">
    <property type="entry name" value="Molybdop_Fe4S4"/>
    <property type="match status" value="1"/>
</dbReference>
<evidence type="ECO:0000256" key="3">
    <source>
        <dbReference type="ARBA" id="ARBA00022505"/>
    </source>
</evidence>
<evidence type="ECO:0000259" key="9">
    <source>
        <dbReference type="PROSITE" id="PS51669"/>
    </source>
</evidence>
<dbReference type="InterPro" id="IPR006963">
    <property type="entry name" value="Mopterin_OxRdtase_4Fe-4S_dom"/>
</dbReference>
<keyword evidence="7" id="KW-0408">Iron</keyword>
<keyword evidence="6" id="KW-0560">Oxidoreductase</keyword>
<dbReference type="EMBL" id="AP024086">
    <property type="protein sequence ID" value="BCL62507.1"/>
    <property type="molecule type" value="Genomic_DNA"/>
</dbReference>
<evidence type="ECO:0000256" key="1">
    <source>
        <dbReference type="ARBA" id="ARBA00010312"/>
    </source>
</evidence>
<dbReference type="Pfam" id="PF01568">
    <property type="entry name" value="Molydop_binding"/>
    <property type="match status" value="1"/>
</dbReference>
<keyword evidence="3" id="KW-0500">Molybdenum</keyword>
<dbReference type="Pfam" id="PF00384">
    <property type="entry name" value="Molybdopterin"/>
    <property type="match status" value="1"/>
</dbReference>
<name>A0A8D5FYY0_9BACT</name>
<keyword evidence="2" id="KW-0004">4Fe-4S</keyword>
<gene>
    <name evidence="10" type="ORF">DGMP_32000</name>
</gene>
<comment type="similarity">
    <text evidence="1">Belongs to the prokaryotic molybdopterin-containing oxidoreductase family.</text>
</comment>
<dbReference type="InterPro" id="IPR050612">
    <property type="entry name" value="Prok_Mopterin_Oxidored"/>
</dbReference>
<evidence type="ECO:0000256" key="5">
    <source>
        <dbReference type="ARBA" id="ARBA00022729"/>
    </source>
</evidence>
<sequence>MMKKSVYSICGMCTVRCPIRVETENNKVTWIEGNQHLLGGALCAKGSAGPALVADKERPQQPLIRDGARGSGRWKEVSWPTAYDYITDKLKKIKSEYGPESVVLSSRGGPWQSLYKAFIHRFGSPNYTNHDNTCGRNTHHSSLSINGVGRKGFVYDIKNAKHLILFGRNMFSSLRIAENLQTLDMLDNGGKLTYVDVRQTMTGLKATRFFQVRPGTDYALALGMIHEIIRREAYDAEFIERYVTGFDQLCYFVEQYTPAWAAKECGVREKAIKNFVDELQEDMPKVIFHPGWNYSRYKDSFYAARALHILNVLMGSIEQKGGLIIPKGPGDCGVPSIRNIDFPKPDIKRGDGVGWKYNHFDKGPGLAHLFFPTMESEDPYPIKAWIAMRHDPFSCMPEPQKQEKYFDKCDLLVSIDAHYSEFGWYSDVILPESTYLERDNGICVQKGPKPRFGRRQKAIELENDTKPSWQIFKDLADRLDMKDFFPFDTIEDFWKWQLEPTGFKLEDFDEKGFIPLTDKVIMYDPKNLDGQFKTPSGKIEIISKKLDDAGLPSLKEYESPIRPPKGMFRLVYGRTAVHTHGHTINNPLLNELMPENSLWINVKAAKKLGIADGDLVDVVSENETYSGTVPARVVEYIHPEAVYTLHGFGREIPLQTRACHAGISDQKLMDNKLDDWDQAGGAINLCEVFVVVRRSVRSAKRRVEL</sequence>
<evidence type="ECO:0000256" key="7">
    <source>
        <dbReference type="ARBA" id="ARBA00023004"/>
    </source>
</evidence>
<evidence type="ECO:0000256" key="2">
    <source>
        <dbReference type="ARBA" id="ARBA00022485"/>
    </source>
</evidence>
<dbReference type="InterPro" id="IPR006657">
    <property type="entry name" value="MoPterin_dinucl-bd_dom"/>
</dbReference>
<dbReference type="GO" id="GO:0016491">
    <property type="term" value="F:oxidoreductase activity"/>
    <property type="evidence" value="ECO:0007669"/>
    <property type="project" value="UniProtKB-KW"/>
</dbReference>
<dbReference type="InterPro" id="IPR027467">
    <property type="entry name" value="MopterinOxRdtase_cofactor_BS"/>
</dbReference>
<dbReference type="GO" id="GO:0046872">
    <property type="term" value="F:metal ion binding"/>
    <property type="evidence" value="ECO:0007669"/>
    <property type="project" value="UniProtKB-KW"/>
</dbReference>
<reference evidence="10" key="1">
    <citation type="submission" date="2020-09" db="EMBL/GenBank/DDBJ databases">
        <title>Desulfogranum mesoprofundum gen. nov., sp. nov., a novel mesophilic, sulfate-reducing chemolithoautotroph isolated from a deep-sea hydrothermal vent chimney in the Suiyo Seamount.</title>
        <authorList>
            <person name="Hashimoto Y."/>
            <person name="Nakagawa S."/>
        </authorList>
    </citation>
    <scope>NUCLEOTIDE SEQUENCE</scope>
    <source>
        <strain evidence="10">KT2</strain>
    </source>
</reference>
<organism evidence="10 11">
    <name type="scientific">Desulfomarina profundi</name>
    <dbReference type="NCBI Taxonomy" id="2772557"/>
    <lineage>
        <taxon>Bacteria</taxon>
        <taxon>Pseudomonadati</taxon>
        <taxon>Thermodesulfobacteriota</taxon>
        <taxon>Desulfobulbia</taxon>
        <taxon>Desulfobulbales</taxon>
        <taxon>Desulfobulbaceae</taxon>
        <taxon>Desulfomarina</taxon>
    </lineage>
</organism>
<dbReference type="PANTHER" id="PTHR43742:SF9">
    <property type="entry name" value="TETRATHIONATE REDUCTASE SUBUNIT A"/>
    <property type="match status" value="1"/>
</dbReference>
<accession>A0A8D5FYY0</accession>
<keyword evidence="8" id="KW-0411">Iron-sulfur</keyword>
<evidence type="ECO:0000256" key="6">
    <source>
        <dbReference type="ARBA" id="ARBA00023002"/>
    </source>
</evidence>
<dbReference type="PANTHER" id="PTHR43742">
    <property type="entry name" value="TRIMETHYLAMINE-N-OXIDE REDUCTASE"/>
    <property type="match status" value="1"/>
</dbReference>
<keyword evidence="5" id="KW-0732">Signal</keyword>
<evidence type="ECO:0000313" key="11">
    <source>
        <dbReference type="Proteomes" id="UP000826725"/>
    </source>
</evidence>
<dbReference type="GO" id="GO:0043546">
    <property type="term" value="F:molybdopterin cofactor binding"/>
    <property type="evidence" value="ECO:0007669"/>
    <property type="project" value="InterPro"/>
</dbReference>
<protein>
    <submittedName>
        <fullName evidence="10">Thiosulfate reductase</fullName>
    </submittedName>
</protein>